<evidence type="ECO:0000313" key="2">
    <source>
        <dbReference type="Proteomes" id="UP000284706"/>
    </source>
</evidence>
<gene>
    <name evidence="1" type="ORF">CVT26_010058</name>
</gene>
<name>A0A409VWM7_9AGAR</name>
<dbReference type="AlphaFoldDB" id="A0A409VWM7"/>
<accession>A0A409VWM7</accession>
<proteinExistence type="predicted"/>
<organism evidence="1 2">
    <name type="scientific">Gymnopilus dilepis</name>
    <dbReference type="NCBI Taxonomy" id="231916"/>
    <lineage>
        <taxon>Eukaryota</taxon>
        <taxon>Fungi</taxon>
        <taxon>Dikarya</taxon>
        <taxon>Basidiomycota</taxon>
        <taxon>Agaricomycotina</taxon>
        <taxon>Agaricomycetes</taxon>
        <taxon>Agaricomycetidae</taxon>
        <taxon>Agaricales</taxon>
        <taxon>Agaricineae</taxon>
        <taxon>Hymenogastraceae</taxon>
        <taxon>Gymnopilus</taxon>
    </lineage>
</organism>
<dbReference type="EMBL" id="NHYE01005534">
    <property type="protein sequence ID" value="PPQ70630.1"/>
    <property type="molecule type" value="Genomic_DNA"/>
</dbReference>
<dbReference type="InParanoid" id="A0A409VWM7"/>
<protein>
    <submittedName>
        <fullName evidence="1">Uncharacterized protein</fullName>
    </submittedName>
</protein>
<dbReference type="Proteomes" id="UP000284706">
    <property type="component" value="Unassembled WGS sequence"/>
</dbReference>
<dbReference type="OrthoDB" id="3058031at2759"/>
<sequence length="157" mass="18642">MITCLDLFLQQLNRYSTHQWHLAVWPNPFKYRPTLVRFLGYEMKSDLSPDDPDNRRPKKLVEHLYSQNDLLIYSSNICPHRRPMKYKNREDQDLRWALFGDVKSTTGDGYKLRHAITEILQKFPTYDLQSEEGIKQASSDIKSHLQDISVCTWPRSR</sequence>
<keyword evidence="2" id="KW-1185">Reference proteome</keyword>
<comment type="caution">
    <text evidence="1">The sequence shown here is derived from an EMBL/GenBank/DDBJ whole genome shotgun (WGS) entry which is preliminary data.</text>
</comment>
<evidence type="ECO:0000313" key="1">
    <source>
        <dbReference type="EMBL" id="PPQ70630.1"/>
    </source>
</evidence>
<reference evidence="1 2" key="1">
    <citation type="journal article" date="2018" name="Evol. Lett.">
        <title>Horizontal gene cluster transfer increased hallucinogenic mushroom diversity.</title>
        <authorList>
            <person name="Reynolds H.T."/>
            <person name="Vijayakumar V."/>
            <person name="Gluck-Thaler E."/>
            <person name="Korotkin H.B."/>
            <person name="Matheny P.B."/>
            <person name="Slot J.C."/>
        </authorList>
    </citation>
    <scope>NUCLEOTIDE SEQUENCE [LARGE SCALE GENOMIC DNA]</scope>
    <source>
        <strain evidence="1 2">SRW20</strain>
    </source>
</reference>